<keyword evidence="6" id="KW-0175">Coiled coil</keyword>
<dbReference type="InterPro" id="IPR058922">
    <property type="entry name" value="WHD_DRP"/>
</dbReference>
<evidence type="ECO:0000313" key="13">
    <source>
        <dbReference type="Proteomes" id="UP001341281"/>
    </source>
</evidence>
<dbReference type="Gene3D" id="1.20.5.4130">
    <property type="match status" value="1"/>
</dbReference>
<dbReference type="InterPro" id="IPR032675">
    <property type="entry name" value="LRR_dom_sf"/>
</dbReference>
<evidence type="ECO:0000256" key="2">
    <source>
        <dbReference type="ARBA" id="ARBA00022614"/>
    </source>
</evidence>
<dbReference type="GO" id="GO:0042742">
    <property type="term" value="P:defense response to bacterium"/>
    <property type="evidence" value="ECO:0007669"/>
    <property type="project" value="UniProtKB-ARBA"/>
</dbReference>
<dbReference type="PANTHER" id="PTHR23155">
    <property type="entry name" value="DISEASE RESISTANCE PROTEIN RP"/>
    <property type="match status" value="1"/>
</dbReference>
<dbReference type="Pfam" id="PF23598">
    <property type="entry name" value="LRR_14"/>
    <property type="match status" value="1"/>
</dbReference>
<evidence type="ECO:0000256" key="3">
    <source>
        <dbReference type="ARBA" id="ARBA00022737"/>
    </source>
</evidence>
<feature type="domain" description="Disease resistance R13L4/SHOC-2-like LRR" evidence="11">
    <location>
        <begin position="548"/>
        <end position="913"/>
    </location>
</feature>
<evidence type="ECO:0000256" key="7">
    <source>
        <dbReference type="SAM" id="MobiDB-lite"/>
    </source>
</evidence>
<feature type="domain" description="NB-ARC" evidence="8">
    <location>
        <begin position="186"/>
        <end position="325"/>
    </location>
</feature>
<reference evidence="12 13" key="1">
    <citation type="submission" date="2024-02" db="EMBL/GenBank/DDBJ databases">
        <title>High-quality chromosome-scale genome assembly of Pensacola bahiagrass (Paspalum notatum Flugge var. saurae).</title>
        <authorList>
            <person name="Vega J.M."/>
            <person name="Podio M."/>
            <person name="Orjuela J."/>
            <person name="Siena L.A."/>
            <person name="Pessino S.C."/>
            <person name="Combes M.C."/>
            <person name="Mariac C."/>
            <person name="Albertini E."/>
            <person name="Pupilli F."/>
            <person name="Ortiz J.P.A."/>
            <person name="Leblanc O."/>
        </authorList>
    </citation>
    <scope>NUCLEOTIDE SEQUENCE [LARGE SCALE GENOMIC DNA]</scope>
    <source>
        <strain evidence="12">R1</strain>
        <tissue evidence="12">Leaf</tissue>
    </source>
</reference>
<proteinExistence type="inferred from homology"/>
<dbReference type="Gene3D" id="1.10.10.10">
    <property type="entry name" value="Winged helix-like DNA-binding domain superfamily/Winged helix DNA-binding domain"/>
    <property type="match status" value="1"/>
</dbReference>
<comment type="similarity">
    <text evidence="1">Belongs to the disease resistance NB-LRR family.</text>
</comment>
<dbReference type="Gene3D" id="1.10.8.430">
    <property type="entry name" value="Helical domain of apoptotic protease-activating factors"/>
    <property type="match status" value="1"/>
</dbReference>
<evidence type="ECO:0000259" key="9">
    <source>
        <dbReference type="Pfam" id="PF18052"/>
    </source>
</evidence>
<dbReference type="Pfam" id="PF00931">
    <property type="entry name" value="NB-ARC"/>
    <property type="match status" value="1"/>
</dbReference>
<dbReference type="SUPFAM" id="SSF52540">
    <property type="entry name" value="P-loop containing nucleoside triphosphate hydrolases"/>
    <property type="match status" value="1"/>
</dbReference>
<evidence type="ECO:0000313" key="12">
    <source>
        <dbReference type="EMBL" id="WVZ48876.1"/>
    </source>
</evidence>
<feature type="region of interest" description="Disordered" evidence="7">
    <location>
        <begin position="153"/>
        <end position="173"/>
    </location>
</feature>
<dbReference type="SUPFAM" id="SSF52058">
    <property type="entry name" value="L domain-like"/>
    <property type="match status" value="1"/>
</dbReference>
<evidence type="ECO:0000259" key="8">
    <source>
        <dbReference type="Pfam" id="PF00931"/>
    </source>
</evidence>
<gene>
    <name evidence="12" type="ORF">U9M48_000271</name>
</gene>
<keyword evidence="5" id="KW-0611">Plant defense</keyword>
<dbReference type="InterPro" id="IPR055414">
    <property type="entry name" value="LRR_R13L4/SHOC2-like"/>
</dbReference>
<evidence type="ECO:0000256" key="5">
    <source>
        <dbReference type="ARBA" id="ARBA00022821"/>
    </source>
</evidence>
<protein>
    <submittedName>
        <fullName evidence="12">Uncharacterized protein</fullName>
    </submittedName>
</protein>
<dbReference type="InterPro" id="IPR042197">
    <property type="entry name" value="Apaf_helical"/>
</dbReference>
<dbReference type="GO" id="GO:0002758">
    <property type="term" value="P:innate immune response-activating signaling pathway"/>
    <property type="evidence" value="ECO:0007669"/>
    <property type="project" value="UniProtKB-ARBA"/>
</dbReference>
<evidence type="ECO:0000259" key="10">
    <source>
        <dbReference type="Pfam" id="PF23559"/>
    </source>
</evidence>
<evidence type="ECO:0000256" key="1">
    <source>
        <dbReference type="ARBA" id="ARBA00008894"/>
    </source>
</evidence>
<dbReference type="PANTHER" id="PTHR23155:SF1095">
    <property type="entry name" value="OS05G0250700 PROTEIN"/>
    <property type="match status" value="1"/>
</dbReference>
<keyword evidence="13" id="KW-1185">Reference proteome</keyword>
<name>A0AAQ3PLC8_PASNO</name>
<dbReference type="InterPro" id="IPR044974">
    <property type="entry name" value="Disease_R_plants"/>
</dbReference>
<dbReference type="Proteomes" id="UP001341281">
    <property type="component" value="Chromosome 01"/>
</dbReference>
<dbReference type="Gene3D" id="3.80.10.10">
    <property type="entry name" value="Ribonuclease Inhibitor"/>
    <property type="match status" value="2"/>
</dbReference>
<organism evidence="12 13">
    <name type="scientific">Paspalum notatum var. saurae</name>
    <dbReference type="NCBI Taxonomy" id="547442"/>
    <lineage>
        <taxon>Eukaryota</taxon>
        <taxon>Viridiplantae</taxon>
        <taxon>Streptophyta</taxon>
        <taxon>Embryophyta</taxon>
        <taxon>Tracheophyta</taxon>
        <taxon>Spermatophyta</taxon>
        <taxon>Magnoliopsida</taxon>
        <taxon>Liliopsida</taxon>
        <taxon>Poales</taxon>
        <taxon>Poaceae</taxon>
        <taxon>PACMAD clade</taxon>
        <taxon>Panicoideae</taxon>
        <taxon>Andropogonodae</taxon>
        <taxon>Paspaleae</taxon>
        <taxon>Paspalinae</taxon>
        <taxon>Paspalum</taxon>
    </lineage>
</organism>
<dbReference type="GO" id="GO:0009626">
    <property type="term" value="P:plant-type hypersensitive response"/>
    <property type="evidence" value="ECO:0007669"/>
    <property type="project" value="UniProtKB-ARBA"/>
</dbReference>
<keyword evidence="2" id="KW-0433">Leucine-rich repeat</keyword>
<sequence>MAAVLDDFVPYVKKLVADMAQDEVSMLLGISGEITKLEGNMEGLRAFLADAERRRLTDESVQIWVRKLKGAMYDATDIMDLCQLEAADERKECGGDCMEHNNVLLDCLQPLLFCLRNPMFAHEIGSRIKELNQRLEGIHMEADRFNFNIGLGSNLEQPREPTAAERSSQKMTSKFDESAIVGEKIEKETRELAQLLIGSGDHELKVVSIVGTGGIGKTTLAQKIFHDTTHFDEAELLKTTIKHAGAQHGGEEDKSLLMRILTEALSTGRILLILDDVWTLEAWCNVLSVPIKKASQKQPARNCVLITTRFGDLAQQMGASFYQHHIARADHLKDVGMEIVRRCGGFPLAVKVMGGLLSTKSQTKHEWAAVLNHRAWSVVGLPKELDNRIYMSYEDLSPQLKQCFLYCLLIPKGTPIFHARITSMWISEGFVQPQGGSNSHDDRLEEIATDYYHELITRNLIEPTYIKGYINRNEFTMHDVVRSFAEFMAKEDSIVVYDNRQIAGGSGNDNHVRRLSLVQNNLLAEEWAVLQRQDQLLRTLIIDCKINFELNDSIISFSRLRVLCIVGGDCDKLVASLCRLRHLRYLLLQRTNISRLPENIHTLKFLQRIVLQDDKNLENLPVAITKLANLRSLSLIDSNTNVVMIPKGFGRLTNLRSLYGFPVHMATDKDGDWCSLEDIGPLTQLRNLTLYGLENVVASSLAEMKMISTKEHLGYLELHWSNSRWITLRDEIGKQGQQQDVEEVIEKLHPPCSIQRLFIVGYFGRRLPNWVMVQATWAFKSLRYLTLRDLPCCTQLRDGLCLLPCLEFLSITGAPAIEKIGPEFQSPSSLSVASFPFLTTLHLGGLCEWKEWEWEEQGEVETSSAQVLMAMPMLKRLRVDNCKLCCLPPGLASSKRLALRELYLYHLANLTSVENFPSVVKLEVFDCPELKRICGLSRLQSIWIVCCGNVEVLEGVPSLDSMEIQDATIQTLPEYVTTVNPRYLKLICSKKLHESLLTGSSSAECNKINHIKSCAIYCIA</sequence>
<evidence type="ECO:0000256" key="6">
    <source>
        <dbReference type="ARBA" id="ARBA00023054"/>
    </source>
</evidence>
<dbReference type="GO" id="GO:0043531">
    <property type="term" value="F:ADP binding"/>
    <property type="evidence" value="ECO:0007669"/>
    <property type="project" value="InterPro"/>
</dbReference>
<keyword evidence="3" id="KW-0677">Repeat</keyword>
<dbReference type="Pfam" id="PF23559">
    <property type="entry name" value="WHD_DRP"/>
    <property type="match status" value="1"/>
</dbReference>
<dbReference type="InterPro" id="IPR038005">
    <property type="entry name" value="RX-like_CC"/>
</dbReference>
<accession>A0AAQ3PLC8</accession>
<feature type="domain" description="Disease resistance N-terminal" evidence="9">
    <location>
        <begin position="15"/>
        <end position="92"/>
    </location>
</feature>
<dbReference type="AlphaFoldDB" id="A0AAQ3PLC8"/>
<evidence type="ECO:0000259" key="11">
    <source>
        <dbReference type="Pfam" id="PF23598"/>
    </source>
</evidence>
<keyword evidence="4" id="KW-0547">Nucleotide-binding</keyword>
<dbReference type="Pfam" id="PF18052">
    <property type="entry name" value="Rx_N"/>
    <property type="match status" value="1"/>
</dbReference>
<dbReference type="InterPro" id="IPR002182">
    <property type="entry name" value="NB-ARC"/>
</dbReference>
<dbReference type="Gene3D" id="3.40.50.300">
    <property type="entry name" value="P-loop containing nucleotide triphosphate hydrolases"/>
    <property type="match status" value="1"/>
</dbReference>
<dbReference type="PRINTS" id="PR00364">
    <property type="entry name" value="DISEASERSIST"/>
</dbReference>
<evidence type="ECO:0000256" key="4">
    <source>
        <dbReference type="ARBA" id="ARBA00022741"/>
    </source>
</evidence>
<feature type="domain" description="Disease resistance protein winged helix" evidence="10">
    <location>
        <begin position="411"/>
        <end position="485"/>
    </location>
</feature>
<dbReference type="InterPro" id="IPR036388">
    <property type="entry name" value="WH-like_DNA-bd_sf"/>
</dbReference>
<dbReference type="EMBL" id="CP144745">
    <property type="protein sequence ID" value="WVZ48876.1"/>
    <property type="molecule type" value="Genomic_DNA"/>
</dbReference>
<dbReference type="InterPro" id="IPR027417">
    <property type="entry name" value="P-loop_NTPase"/>
</dbReference>
<dbReference type="InterPro" id="IPR041118">
    <property type="entry name" value="Rx_N"/>
</dbReference>
<dbReference type="FunFam" id="1.10.10.10:FF:000322">
    <property type="entry name" value="Probable disease resistance protein At1g63360"/>
    <property type="match status" value="1"/>
</dbReference>
<dbReference type="CDD" id="cd14798">
    <property type="entry name" value="RX-CC_like"/>
    <property type="match status" value="1"/>
</dbReference>